<dbReference type="Reactome" id="R-CEL-8957275">
    <property type="pathway name" value="Post-translational protein phosphorylation"/>
</dbReference>
<dbReference type="Reactome" id="R-CEL-2022377">
    <property type="pathway name" value="Metabolism of Angiotensinogen to Angiotensins"/>
</dbReference>
<dbReference type="EMBL" id="BX284605">
    <property type="protein sequence ID" value="CCD63233.1"/>
    <property type="molecule type" value="Genomic_DNA"/>
</dbReference>
<dbReference type="STRING" id="6239.C05E4.1.2"/>
<dbReference type="Proteomes" id="UP000001940">
    <property type="component" value="Chromosome V"/>
</dbReference>
<dbReference type="SUPFAM" id="SSF56574">
    <property type="entry name" value="Serpins"/>
    <property type="match status" value="1"/>
</dbReference>
<keyword evidence="4" id="KW-1185">Reference proteome</keyword>
<dbReference type="Reactome" id="R-CEL-114608">
    <property type="pathway name" value="Platelet degranulation"/>
</dbReference>
<dbReference type="UCSC" id="C05E4.1.1">
    <property type="organism name" value="c. elegans"/>
</dbReference>
<keyword evidence="6" id="KW-1267">Proteomics identification</keyword>
<dbReference type="Gene3D" id="3.30.497.10">
    <property type="entry name" value="Antithrombin, subunit I, domain 2"/>
    <property type="match status" value="1"/>
</dbReference>
<dbReference type="HOGENOM" id="CLU_023330_0_3_1"/>
<dbReference type="PhylomeDB" id="O17365"/>
<dbReference type="Reactome" id="R-CEL-194002">
    <property type="pathway name" value="Glucocorticoid biosynthesis"/>
</dbReference>
<dbReference type="Reactome" id="R-CEL-140837">
    <property type="pathway name" value="Intrinsic Pathway of Fibrin Clot Formation"/>
</dbReference>
<dbReference type="Reactome" id="R-CEL-6798695">
    <property type="pathway name" value="Neutrophil degranulation"/>
</dbReference>
<dbReference type="PANTHER" id="PTHR11461:SF352">
    <property type="entry name" value="SERPIN DOMAIN-CONTAINING PROTEIN"/>
    <property type="match status" value="1"/>
</dbReference>
<dbReference type="eggNOG" id="KOG2392">
    <property type="taxonomic scope" value="Eukaryota"/>
</dbReference>
<dbReference type="Reactome" id="R-CEL-375276">
    <property type="pathway name" value="Peptide ligand-binding receptors"/>
</dbReference>
<sequence>MSDNATSQTDFALKLLATLPHSGSVVLSPLSISLGLALIHAGACGSTQKELEDVLGGSRIFEEFSGLMEAVGDTDNGVETKIVNRVFVNQAYTIHQDYLETVEKLYKASGESLDFSQTEQAAKTMNTFVENHTNGKIKDLIPADSANNAFAFLVNAMYFKADWQSKFAKESTTGREFFTSEAESRQIPFLTELDEHRDYTEDVLFQVLSLKYADPKFTLAIFLPKQRFGLVDALEKINGEYIQNLLNDLKSSYVSVQIPKFKIEKELDLKETLEAIGIKEIFAEGADLSGIADKVFISSGIHKAIIEVDEDGTTAAAASAFKVQLEMMIMAEPTQFVADHPFLFAVLFENHTLFLGVHA</sequence>
<dbReference type="Reactome" id="R-CEL-75205">
    <property type="pathway name" value="Dissolution of Fibrin Clot"/>
</dbReference>
<dbReference type="WormBase" id="C05E4.1">
    <property type="protein sequence ID" value="CE07935"/>
    <property type="gene ID" value="WBGene00005643"/>
    <property type="gene designation" value="srp-2"/>
</dbReference>
<gene>
    <name evidence="3 5" type="primary">srp-2</name>
    <name evidence="5" type="ORF">C05E4.1</name>
    <name evidence="3" type="ORF">CELE_C05E4.1</name>
</gene>
<dbReference type="SMART" id="SM00093">
    <property type="entry name" value="SERPIN"/>
    <property type="match status" value="1"/>
</dbReference>
<reference evidence="3 4" key="1">
    <citation type="journal article" date="1998" name="Science">
        <title>Genome sequence of the nematode C. elegans: a platform for investigating biology.</title>
        <authorList>
            <consortium name="The C. elegans sequencing consortium"/>
            <person name="Sulson J.E."/>
            <person name="Waterston R."/>
        </authorList>
    </citation>
    <scope>NUCLEOTIDE SEQUENCE [LARGE SCALE GENOMIC DNA]</scope>
    <source>
        <strain evidence="3 4">Bristol N2</strain>
    </source>
</reference>
<dbReference type="InterPro" id="IPR042178">
    <property type="entry name" value="Serpin_sf_1"/>
</dbReference>
<accession>O17365</accession>
<dbReference type="PANTHER" id="PTHR11461">
    <property type="entry name" value="SERINE PROTEASE INHIBITOR, SERPIN"/>
    <property type="match status" value="1"/>
</dbReference>
<dbReference type="GO" id="GO:0004867">
    <property type="term" value="F:serine-type endopeptidase inhibitor activity"/>
    <property type="evidence" value="ECO:0000314"/>
    <property type="project" value="WormBase"/>
</dbReference>
<dbReference type="MEROPS" id="I04.041"/>
<dbReference type="GO" id="GO:0004869">
    <property type="term" value="F:cysteine-type endopeptidase inhibitor activity"/>
    <property type="evidence" value="ECO:0000314"/>
    <property type="project" value="WormBase"/>
</dbReference>
<dbReference type="Bgee" id="WBGene00005643">
    <property type="expression patterns" value="Expressed in adult organism and 4 other cell types or tissues"/>
</dbReference>
<evidence type="ECO:0000313" key="5">
    <source>
        <dbReference type="WormBase" id="C05E4.1"/>
    </source>
</evidence>
<dbReference type="Reactome" id="R-CEL-9757110">
    <property type="pathway name" value="Prednisone ADME"/>
</dbReference>
<dbReference type="InterPro" id="IPR042185">
    <property type="entry name" value="Serpin_sf_2"/>
</dbReference>
<name>O17365_CAEEL</name>
<evidence type="ECO:0007829" key="6">
    <source>
        <dbReference type="PeptideAtlas" id="O17365"/>
    </source>
</evidence>
<protein>
    <submittedName>
        <fullName evidence="3">Serpin domain-containing protein</fullName>
    </submittedName>
</protein>
<dbReference type="Reactome" id="R-CEL-140875">
    <property type="pathway name" value="Common Pathway of Fibrin Clot Formation"/>
</dbReference>
<dbReference type="Reactome" id="R-CEL-416476">
    <property type="pathway name" value="G alpha (q) signalling events"/>
</dbReference>
<dbReference type="GO" id="GO:0005615">
    <property type="term" value="C:extracellular space"/>
    <property type="evidence" value="ECO:0000318"/>
    <property type="project" value="GO_Central"/>
</dbReference>
<dbReference type="KEGG" id="cel:CELE_C05E4.1"/>
<dbReference type="InterPro" id="IPR023796">
    <property type="entry name" value="Serpin_dom"/>
</dbReference>
<dbReference type="AGR" id="WB:WBGene00005643"/>
<proteinExistence type="evidence at protein level"/>
<feature type="domain" description="Serpin" evidence="2">
    <location>
        <begin position="11"/>
        <end position="359"/>
    </location>
</feature>
<comment type="similarity">
    <text evidence="1">Belongs to the serpin family.</text>
</comment>
<dbReference type="Reactome" id="R-CEL-8939242">
    <property type="pathway name" value="RUNX1 regulates transcription of genes involved in differentiation of keratinocytes"/>
</dbReference>
<dbReference type="Reactome" id="R-CEL-5694530">
    <property type="pathway name" value="Cargo concentration in the ER"/>
</dbReference>
<dbReference type="CTD" id="178586"/>
<dbReference type="AlphaFoldDB" id="O17365"/>
<dbReference type="SMR" id="O17365"/>
<evidence type="ECO:0000313" key="4">
    <source>
        <dbReference type="Proteomes" id="UP000001940"/>
    </source>
</evidence>
<evidence type="ECO:0000256" key="1">
    <source>
        <dbReference type="RuleBase" id="RU000411"/>
    </source>
</evidence>
<dbReference type="Gene3D" id="2.30.39.10">
    <property type="entry name" value="Alpha-1-antitrypsin, domain 1"/>
    <property type="match status" value="1"/>
</dbReference>
<dbReference type="OrthoDB" id="9518664at2759"/>
<dbReference type="RefSeq" id="NP_503318.1">
    <property type="nucleotide sequence ID" value="NM_070917.9"/>
</dbReference>
<dbReference type="InParanoid" id="O17365"/>
<evidence type="ECO:0000259" key="2">
    <source>
        <dbReference type="SMART" id="SM00093"/>
    </source>
</evidence>
<dbReference type="Reactome" id="R-CEL-204005">
    <property type="pathway name" value="COPII-mediated vesicle transport"/>
</dbReference>
<dbReference type="PaxDb" id="6239-C05E4.1.2"/>
<dbReference type="Reactome" id="R-CEL-381426">
    <property type="pathway name" value="Regulation of Insulin-like Growth Factor (IGF) transport and uptake by Insulin-like Growth Factor Binding Proteins (IGFBPs)"/>
</dbReference>
<organism evidence="3 4">
    <name type="scientific">Caenorhabditis elegans</name>
    <dbReference type="NCBI Taxonomy" id="6239"/>
    <lineage>
        <taxon>Eukaryota</taxon>
        <taxon>Metazoa</taxon>
        <taxon>Ecdysozoa</taxon>
        <taxon>Nematoda</taxon>
        <taxon>Chromadorea</taxon>
        <taxon>Rhabditida</taxon>
        <taxon>Rhabditina</taxon>
        <taxon>Rhabditomorpha</taxon>
        <taxon>Rhabditoidea</taxon>
        <taxon>Rhabditidae</taxon>
        <taxon>Peloderinae</taxon>
        <taxon>Caenorhabditis</taxon>
    </lineage>
</organism>
<evidence type="ECO:0000313" key="3">
    <source>
        <dbReference type="EMBL" id="CCD63233.1"/>
    </source>
</evidence>
<dbReference type="CDD" id="cd19581">
    <property type="entry name" value="serpinL_nematode"/>
    <property type="match status" value="1"/>
</dbReference>
<dbReference type="GeneID" id="178586"/>
<dbReference type="FunCoup" id="O17365">
    <property type="interactions" value="389"/>
</dbReference>
<dbReference type="PIR" id="D88940">
    <property type="entry name" value="D88940"/>
</dbReference>
<dbReference type="InterPro" id="IPR000215">
    <property type="entry name" value="Serpin_fam"/>
</dbReference>
<dbReference type="OMA" id="NEFCEHR"/>
<dbReference type="Pfam" id="PF00079">
    <property type="entry name" value="Serpin"/>
    <property type="match status" value="1"/>
</dbReference>
<dbReference type="InterPro" id="IPR036186">
    <property type="entry name" value="Serpin_sf"/>
</dbReference>
<dbReference type="PeptideAtlas" id="O17365"/>
<dbReference type="Reactome" id="R-CEL-418594">
    <property type="pathway name" value="G alpha (i) signalling events"/>
</dbReference>